<dbReference type="EMBL" id="AHNR02000026">
    <property type="protein sequence ID" value="EKR55993.1"/>
    <property type="molecule type" value="Genomic_DNA"/>
</dbReference>
<reference evidence="1 2" key="1">
    <citation type="submission" date="2012-10" db="EMBL/GenBank/DDBJ databases">
        <authorList>
            <person name="Harkins D.M."/>
            <person name="Durkin A.S."/>
            <person name="Brinkac L.M."/>
            <person name="Haft D.H."/>
            <person name="Selengut J.D."/>
            <person name="Sanka R."/>
            <person name="DePew J."/>
            <person name="Purushe J."/>
            <person name="Chanthongthip A."/>
            <person name="Lattana O."/>
            <person name="Phetsouvanh R."/>
            <person name="Newton P.N."/>
            <person name="Vinetz J.M."/>
            <person name="Sutton G.G."/>
            <person name="Nierman W.C."/>
            <person name="Fouts D.E."/>
        </authorList>
    </citation>
    <scope>NUCLEOTIDE SEQUENCE [LARGE SCALE GENOMIC DNA]</scope>
    <source>
        <strain evidence="1 2">UI 12758</strain>
    </source>
</reference>
<evidence type="ECO:0000313" key="1">
    <source>
        <dbReference type="EMBL" id="EKR55993.1"/>
    </source>
</evidence>
<proteinExistence type="predicted"/>
<comment type="caution">
    <text evidence="1">The sequence shown here is derived from an EMBL/GenBank/DDBJ whole genome shotgun (WGS) entry which is preliminary data.</text>
</comment>
<protein>
    <submittedName>
        <fullName evidence="1">Uncharacterized protein</fullName>
    </submittedName>
</protein>
<gene>
    <name evidence="1" type="ORF">LEP1GSC105_3701</name>
</gene>
<evidence type="ECO:0000313" key="2">
    <source>
        <dbReference type="Proteomes" id="UP000001340"/>
    </source>
</evidence>
<dbReference type="Proteomes" id="UP000001340">
    <property type="component" value="Unassembled WGS sequence"/>
</dbReference>
<organism evidence="1 2">
    <name type="scientific">Leptospira interrogans str. UI 12758</name>
    <dbReference type="NCBI Taxonomy" id="1049938"/>
    <lineage>
        <taxon>Bacteria</taxon>
        <taxon>Pseudomonadati</taxon>
        <taxon>Spirochaetota</taxon>
        <taxon>Spirochaetia</taxon>
        <taxon>Leptospirales</taxon>
        <taxon>Leptospiraceae</taxon>
        <taxon>Leptospira</taxon>
    </lineage>
</organism>
<dbReference type="AlphaFoldDB" id="A0A0E2DK51"/>
<sequence>MKDSLSIRFRYIKMDNSINFSNLHYEIFQQFYSTFIKENF</sequence>
<name>A0A0E2DK51_LEPIR</name>
<accession>A0A0E2DK51</accession>